<name>L8JS32_9BACT</name>
<dbReference type="AlphaFoldDB" id="L8JS32"/>
<dbReference type="Proteomes" id="UP000011135">
    <property type="component" value="Unassembled WGS sequence"/>
</dbReference>
<reference evidence="3 4" key="1">
    <citation type="submission" date="2012-12" db="EMBL/GenBank/DDBJ databases">
        <title>Genome assembly of Fulvivirga imtechensis AK7.</title>
        <authorList>
            <person name="Nupur N."/>
            <person name="Khatri I."/>
            <person name="Kumar R."/>
            <person name="Subramanian S."/>
            <person name="Pinnaka A."/>
        </authorList>
    </citation>
    <scope>NUCLEOTIDE SEQUENCE [LARGE SCALE GENOMIC DNA]</scope>
    <source>
        <strain evidence="3 4">AK7</strain>
    </source>
</reference>
<dbReference type="STRING" id="1237149.C900_03867"/>
<dbReference type="PANTHER" id="PTHR33295">
    <property type="entry name" value="ATPASE"/>
    <property type="match status" value="1"/>
</dbReference>
<dbReference type="SUPFAM" id="SSF52540">
    <property type="entry name" value="P-loop containing nucleoside triphosphate hydrolases"/>
    <property type="match status" value="1"/>
</dbReference>
<proteinExistence type="predicted"/>
<dbReference type="EMBL" id="AMZN01000055">
    <property type="protein sequence ID" value="ELR70182.1"/>
    <property type="molecule type" value="Genomic_DNA"/>
</dbReference>
<dbReference type="Pfam" id="PF13173">
    <property type="entry name" value="AAA_14"/>
    <property type="match status" value="1"/>
</dbReference>
<dbReference type="Pfam" id="PF13635">
    <property type="entry name" value="DUF4143"/>
    <property type="match status" value="1"/>
</dbReference>
<dbReference type="OrthoDB" id="9801840at2"/>
<protein>
    <submittedName>
        <fullName evidence="3">ATPase (AAA+ superfamily)</fullName>
    </submittedName>
</protein>
<keyword evidence="4" id="KW-1185">Reference proteome</keyword>
<dbReference type="InterPro" id="IPR027417">
    <property type="entry name" value="P-loop_NTPase"/>
</dbReference>
<dbReference type="eggNOG" id="COG1373">
    <property type="taxonomic scope" value="Bacteria"/>
</dbReference>
<accession>L8JS32</accession>
<feature type="domain" description="AAA" evidence="1">
    <location>
        <begin position="49"/>
        <end position="180"/>
    </location>
</feature>
<sequence length="469" mass="54635">MGFDEKILLERIKSDNIWWENNQIPFYEDLSKRRYFNGFYDLVSQEFPHRAVVLMGPRRIGKTVMMYQAIQDLIHVGVKSSKIFYFSLDTPIYTNIGLEELISKGLSVNSMNFEGCYIFFDEIQYLKDWEVHLKSLVDKYRKTKFIASGSAAAALRMKSIESGAGRFTDYFLPPLTFAEYIDLNRYNTSLSEIEVNFKGSQKFYNTSDIDSFNKHFVDYINFGGFPEIALNSDKVKNPERIIQKDITDKVIMKDLPGLFGIENTLELQQFFNVLSYRTGEILDYKGVSRETNTDNKTIKKYIKYLEAAFLIKILHRVDVTAKRFKNITQFKVYLTNPSLYTGLFGKIAADDERFPHLVETTVYAQYLHREHEFLRYANWKKGTNEGEVDLIQISANFQKVYWALEVKWSDNPRPGKLEYFMKKNKLDKGIITSKTKFQDLSNLLIVPNSIYAYVVGKNALDRLDSEVVN</sequence>
<gene>
    <name evidence="3" type="ORF">C900_03867</name>
</gene>
<evidence type="ECO:0000259" key="2">
    <source>
        <dbReference type="Pfam" id="PF13635"/>
    </source>
</evidence>
<dbReference type="InterPro" id="IPR041682">
    <property type="entry name" value="AAA_14"/>
</dbReference>
<organism evidence="3 4">
    <name type="scientific">Fulvivirga imtechensis AK7</name>
    <dbReference type="NCBI Taxonomy" id="1237149"/>
    <lineage>
        <taxon>Bacteria</taxon>
        <taxon>Pseudomonadati</taxon>
        <taxon>Bacteroidota</taxon>
        <taxon>Cytophagia</taxon>
        <taxon>Cytophagales</taxon>
        <taxon>Fulvivirgaceae</taxon>
        <taxon>Fulvivirga</taxon>
    </lineage>
</organism>
<dbReference type="PATRIC" id="fig|1237149.3.peg.3628"/>
<comment type="caution">
    <text evidence="3">The sequence shown here is derived from an EMBL/GenBank/DDBJ whole genome shotgun (WGS) entry which is preliminary data.</text>
</comment>
<evidence type="ECO:0000313" key="4">
    <source>
        <dbReference type="Proteomes" id="UP000011135"/>
    </source>
</evidence>
<evidence type="ECO:0000259" key="1">
    <source>
        <dbReference type="Pfam" id="PF13173"/>
    </source>
</evidence>
<dbReference type="PANTHER" id="PTHR33295:SF18">
    <property type="entry name" value="AAA+ ATPASE DOMAIN-CONTAINING PROTEIN"/>
    <property type="match status" value="1"/>
</dbReference>
<dbReference type="RefSeq" id="WP_009581274.1">
    <property type="nucleotide sequence ID" value="NZ_AMZN01000055.1"/>
</dbReference>
<feature type="domain" description="DUF4143" evidence="2">
    <location>
        <begin position="253"/>
        <end position="409"/>
    </location>
</feature>
<dbReference type="InterPro" id="IPR025420">
    <property type="entry name" value="DUF4143"/>
</dbReference>
<evidence type="ECO:0000313" key="3">
    <source>
        <dbReference type="EMBL" id="ELR70182.1"/>
    </source>
</evidence>